<evidence type="ECO:0000259" key="14">
    <source>
        <dbReference type="Pfam" id="PF01618"/>
    </source>
</evidence>
<reference evidence="16 17" key="1">
    <citation type="submission" date="2014-09" db="EMBL/GenBank/DDBJ databases">
        <title>A draft genome sequence for Xanthomonas axonopodis pv. vasculorum NCPPB 900.</title>
        <authorList>
            <person name="Harrison J."/>
            <person name="Studholme D.J."/>
        </authorList>
    </citation>
    <scope>NUCLEOTIDE SEQUENCE [LARGE SCALE GENOMIC DNA]</scope>
    <source>
        <strain evidence="16 17">NCPPB 900</strain>
    </source>
</reference>
<comment type="subcellular location">
    <subcellularLocation>
        <location evidence="1">Cell inner membrane</location>
        <topology evidence="1">Multi-pass membrane protein</topology>
    </subcellularLocation>
</comment>
<comment type="similarity">
    <text evidence="2">Belongs to the MotA family.</text>
</comment>
<dbReference type="InterPro" id="IPR000540">
    <property type="entry name" value="Flag_MotA_CS"/>
</dbReference>
<keyword evidence="12 13" id="KW-0472">Membrane</keyword>
<keyword evidence="16" id="KW-0969">Cilium</keyword>
<evidence type="ECO:0000256" key="5">
    <source>
        <dbReference type="ARBA" id="ARBA00022500"/>
    </source>
</evidence>
<keyword evidence="16" id="KW-0282">Flagellum</keyword>
<evidence type="ECO:0000256" key="8">
    <source>
        <dbReference type="ARBA" id="ARBA00022779"/>
    </source>
</evidence>
<keyword evidence="3" id="KW-0813">Transport</keyword>
<keyword evidence="10 13" id="KW-1133">Transmembrane helix</keyword>
<dbReference type="InterPro" id="IPR047055">
    <property type="entry name" value="MotA-like"/>
</dbReference>
<keyword evidence="7 13" id="KW-0812">Transmembrane</keyword>
<evidence type="ECO:0000256" key="13">
    <source>
        <dbReference type="SAM" id="Phobius"/>
    </source>
</evidence>
<name>A0A098PWJ7_9XANT</name>
<keyword evidence="16" id="KW-0966">Cell projection</keyword>
<dbReference type="Pfam" id="PF20560">
    <property type="entry name" value="MotA_N"/>
    <property type="match status" value="1"/>
</dbReference>
<dbReference type="InterPro" id="IPR022522">
    <property type="entry name" value="Flagellar_motor_stator_MotA"/>
</dbReference>
<comment type="caution">
    <text evidence="16">The sequence shown here is derived from an EMBL/GenBank/DDBJ whole genome shotgun (WGS) entry which is preliminary data.</text>
</comment>
<feature type="transmembrane region" description="Helical" evidence="13">
    <location>
        <begin position="172"/>
        <end position="192"/>
    </location>
</feature>
<keyword evidence="6" id="KW-0997">Cell inner membrane</keyword>
<feature type="domain" description="MotA/TolQ/ExbB proton channel" evidence="14">
    <location>
        <begin position="135"/>
        <end position="233"/>
    </location>
</feature>
<keyword evidence="5" id="KW-0145">Chemotaxis</keyword>
<evidence type="ECO:0000256" key="2">
    <source>
        <dbReference type="ARBA" id="ARBA00008038"/>
    </source>
</evidence>
<dbReference type="InterPro" id="IPR002898">
    <property type="entry name" value="MotA_ExbB_proton_chnl"/>
</dbReference>
<evidence type="ECO:0000313" key="16">
    <source>
        <dbReference type="EMBL" id="KGE50978.1"/>
    </source>
</evidence>
<dbReference type="STRING" id="325777.GW15_0216955"/>
<dbReference type="Proteomes" id="UP000028012">
    <property type="component" value="Unassembled WGS sequence"/>
</dbReference>
<dbReference type="PANTHER" id="PTHR30433">
    <property type="entry name" value="CHEMOTAXIS PROTEIN MOTA"/>
    <property type="match status" value="1"/>
</dbReference>
<feature type="transmembrane region" description="Helical" evidence="13">
    <location>
        <begin position="198"/>
        <end position="220"/>
    </location>
</feature>
<gene>
    <name evidence="16" type="ORF">GW15_0216955</name>
</gene>
<evidence type="ECO:0000256" key="7">
    <source>
        <dbReference type="ARBA" id="ARBA00022692"/>
    </source>
</evidence>
<accession>A0A098PWJ7</accession>
<keyword evidence="9" id="KW-0375">Hydrogen ion transport</keyword>
<evidence type="ECO:0000256" key="4">
    <source>
        <dbReference type="ARBA" id="ARBA00022475"/>
    </source>
</evidence>
<evidence type="ECO:0000259" key="15">
    <source>
        <dbReference type="Pfam" id="PF20560"/>
    </source>
</evidence>
<dbReference type="PROSITE" id="PS01307">
    <property type="entry name" value="MOTA"/>
    <property type="match status" value="1"/>
</dbReference>
<keyword evidence="11" id="KW-0406">Ion transport</keyword>
<dbReference type="GO" id="GO:1902600">
    <property type="term" value="P:proton transmembrane transport"/>
    <property type="evidence" value="ECO:0007669"/>
    <property type="project" value="UniProtKB-KW"/>
</dbReference>
<organism evidence="16 17">
    <name type="scientific">Xanthomonas axonopodis pv. vasculorum</name>
    <dbReference type="NCBI Taxonomy" id="325777"/>
    <lineage>
        <taxon>Bacteria</taxon>
        <taxon>Pseudomonadati</taxon>
        <taxon>Pseudomonadota</taxon>
        <taxon>Gammaproteobacteria</taxon>
        <taxon>Lysobacterales</taxon>
        <taxon>Lysobacteraceae</taxon>
        <taxon>Xanthomonas</taxon>
    </lineage>
</organism>
<dbReference type="InterPro" id="IPR046786">
    <property type="entry name" value="MotA_N"/>
</dbReference>
<dbReference type="RefSeq" id="WP_042823828.1">
    <property type="nucleotide sequence ID" value="NZ_KN173625.1"/>
</dbReference>
<keyword evidence="4" id="KW-1003">Cell membrane</keyword>
<proteinExistence type="inferred from homology"/>
<evidence type="ECO:0000256" key="10">
    <source>
        <dbReference type="ARBA" id="ARBA00022989"/>
    </source>
</evidence>
<evidence type="ECO:0000256" key="6">
    <source>
        <dbReference type="ARBA" id="ARBA00022519"/>
    </source>
</evidence>
<evidence type="ECO:0000256" key="1">
    <source>
        <dbReference type="ARBA" id="ARBA00004429"/>
    </source>
</evidence>
<evidence type="ECO:0000256" key="12">
    <source>
        <dbReference type="ARBA" id="ARBA00023136"/>
    </source>
</evidence>
<dbReference type="NCBIfam" id="TIGR03818">
    <property type="entry name" value="MotA1"/>
    <property type="match status" value="1"/>
</dbReference>
<dbReference type="PANTHER" id="PTHR30433:SF4">
    <property type="entry name" value="MOTILITY PROTEIN A"/>
    <property type="match status" value="1"/>
</dbReference>
<evidence type="ECO:0000256" key="11">
    <source>
        <dbReference type="ARBA" id="ARBA00023065"/>
    </source>
</evidence>
<sequence length="284" mass="30694">MLIIVGFIVVIVSVLGGYVLSHGKVGALWQPYELMIIGGAALGAFLVSTPGKIVKETLSGIMGVFKGPQYKSEDYKDTLSLIYELLNKARRDGFMALEDHVEKPQDSTIFGNYPKVVADHHLLDFITDCLRLMIGSNIEPHELEPLLELELEKHHHEALAPSHALSKVSDGLPGFGIVAAVLGIVITMGSIGGPIEEIGHHVGAALVGTFLGILLAYGFVSPLSAAMEARAEQDGRIYEAVKTALLACLRGYNPKIALEFARKTLPSNVRPSFGDFETHLKTIK</sequence>
<feature type="domain" description="Motility protein A N-terminal" evidence="15">
    <location>
        <begin position="4"/>
        <end position="93"/>
    </location>
</feature>
<evidence type="ECO:0000313" key="17">
    <source>
        <dbReference type="Proteomes" id="UP000028012"/>
    </source>
</evidence>
<dbReference type="GO" id="GO:0071978">
    <property type="term" value="P:bacterial-type flagellum-dependent swarming motility"/>
    <property type="evidence" value="ECO:0007669"/>
    <property type="project" value="InterPro"/>
</dbReference>
<feature type="transmembrane region" description="Helical" evidence="13">
    <location>
        <begin position="32"/>
        <end position="49"/>
    </location>
</feature>
<dbReference type="eggNOG" id="COG1291">
    <property type="taxonomic scope" value="Bacteria"/>
</dbReference>
<evidence type="ECO:0000256" key="9">
    <source>
        <dbReference type="ARBA" id="ARBA00022781"/>
    </source>
</evidence>
<protein>
    <submittedName>
        <fullName evidence="16">Flagellar motor protein MotA</fullName>
    </submittedName>
</protein>
<keyword evidence="8" id="KW-0283">Flagellar rotation</keyword>
<dbReference type="GO" id="GO:0005886">
    <property type="term" value="C:plasma membrane"/>
    <property type="evidence" value="ECO:0007669"/>
    <property type="project" value="UniProtKB-SubCell"/>
</dbReference>
<dbReference type="Pfam" id="PF01618">
    <property type="entry name" value="MotA_ExbB"/>
    <property type="match status" value="1"/>
</dbReference>
<dbReference type="GO" id="GO:0006935">
    <property type="term" value="P:chemotaxis"/>
    <property type="evidence" value="ECO:0007669"/>
    <property type="project" value="UniProtKB-KW"/>
</dbReference>
<dbReference type="EMBL" id="JPHD02000113">
    <property type="protein sequence ID" value="KGE50978.1"/>
    <property type="molecule type" value="Genomic_DNA"/>
</dbReference>
<evidence type="ECO:0000256" key="3">
    <source>
        <dbReference type="ARBA" id="ARBA00022448"/>
    </source>
</evidence>
<dbReference type="HOGENOM" id="CLU_068213_0_0_6"/>
<dbReference type="AlphaFoldDB" id="A0A098PWJ7"/>